<accession>A0AAE1CQL2</accession>
<comment type="catalytic activity">
    <reaction evidence="1">
        <text>S-ubiquitinyl-[E2 ubiquitin-conjugating enzyme]-L-cysteine + [acceptor protein]-L-lysine = [E2 ubiquitin-conjugating enzyme]-L-cysteine + N(6)-ubiquitinyl-[acceptor protein]-L-lysine.</text>
        <dbReference type="EC" id="2.3.2.27"/>
    </reaction>
</comment>
<dbReference type="InterPro" id="IPR036855">
    <property type="entry name" value="Znf_CCCH_sf"/>
</dbReference>
<evidence type="ECO:0000256" key="3">
    <source>
        <dbReference type="ARBA" id="ARBA00022679"/>
    </source>
</evidence>
<evidence type="ECO:0000256" key="7">
    <source>
        <dbReference type="PROSITE-ProRule" id="PRU00723"/>
    </source>
</evidence>
<keyword evidence="4 7" id="KW-0479">Metal-binding</keyword>
<feature type="compositionally biased region" description="Basic and acidic residues" evidence="9">
    <location>
        <begin position="115"/>
        <end position="125"/>
    </location>
</feature>
<keyword evidence="12" id="KW-1185">Reference proteome</keyword>
<dbReference type="AlphaFoldDB" id="A0AAE1CQL2"/>
<feature type="zinc finger region" description="C3H1-type" evidence="7">
    <location>
        <begin position="492"/>
        <end position="520"/>
    </location>
</feature>
<evidence type="ECO:0000256" key="2">
    <source>
        <dbReference type="ARBA" id="ARBA00012483"/>
    </source>
</evidence>
<evidence type="ECO:0000256" key="8">
    <source>
        <dbReference type="SAM" id="Coils"/>
    </source>
</evidence>
<feature type="domain" description="C3H1-type" evidence="10">
    <location>
        <begin position="492"/>
        <end position="520"/>
    </location>
</feature>
<dbReference type="EMBL" id="JAWDGP010007175">
    <property type="protein sequence ID" value="KAK3728448.1"/>
    <property type="molecule type" value="Genomic_DNA"/>
</dbReference>
<dbReference type="GO" id="GO:0035613">
    <property type="term" value="F:RNA stem-loop binding"/>
    <property type="evidence" value="ECO:0007669"/>
    <property type="project" value="TreeGrafter"/>
</dbReference>
<dbReference type="PROSITE" id="PS50103">
    <property type="entry name" value="ZF_C3H1"/>
    <property type="match status" value="1"/>
</dbReference>
<evidence type="ECO:0000313" key="11">
    <source>
        <dbReference type="EMBL" id="KAK3728448.1"/>
    </source>
</evidence>
<dbReference type="Proteomes" id="UP001283361">
    <property type="component" value="Unassembled WGS sequence"/>
</dbReference>
<sequence>MAYSCRQFTTLQPKFFSRYKEKYFRPKRYKFIKAALSATMNEIPPKLAETSTEDFEESGHDEETPYLSNLRLYKQALKSIEDMSVYLRPLLEIGSDEESTPNSRGDHLSSPTSDTSDKQNSDKCNKISSSNLNEADDIASENVGNDTNSSGSFDSKKIIVQITNKGNSRTNSTGHKNGSVVNSLNNHESLQQQQKCVLSRPMQRKLFSLLQCQLLEGEGQARSARIARSLGERVVTELLVLQQFPHQLSSNLWAAVRTRGCQFLGPAMQEEVLKLILLALEDGSPLSRKVLVLFVVQKLEVRYSQASKTAIGHVVQLLYRASCFKVQKREGESSLMQLKEEFRQYEALRREHDSQIVQIALEAGLRISPEQWSSLLYGDVAHKPHMQSIIDKHQSPQSFAQNIAELMGMLQKNPNASNLLRLKPHLEFLSNIDPSPDSPVLSWENLEAVMRSVSTIISAFVEYLTLNGGEHGQTGGSLSGGAQDASLAHNTRYKTSMCRDYASRGTCPRGATCTFAHTQEEMEKYRLRSRKNGVRGRLPTQEKTTSSLTQSESDQLRQVQLLSKLKDEMPAQTCGTSPQIALPGLIRATETTNFLSSPSQAQVKILQDSHSFPSSIGGMKFNTGDMDKHPSINMPTTRLTFSRPALDGQEPSNASAMNQQASLHPNNPHAKPFFPTQKLPLGSSGVPQAVHHLAHTAGTTVGNSSVQPPDTGGMGGNTSHLQHQQQSYTSSMGALPSITALSASHHHPYLPATDTRLAYPGGDFSSHQTVGPIEDNHAVMDQLLQQQQQQMQAGIISSAQVMPYPVQRQRDSASLGDLWQRKQDIIQHLRDDPTFLSWQDPTFYRADSQRAGFHGLETVLSLNKYTRESMPKPVSDMFVATRSTQSLDKLVHEESLPTLQQYCRARETANSDGLVNFGMCQSSLVPPFGDEEFSSAGPSPLVNTEYNSMCADEWLKVPLSWQNVCDDVDVKNHICNGNYDLSNNASKAKGYHAHLGLSSSEGNSSNSTVMSKEMYSSYSPSSNENYQSQQMTIYNSLRSVRVHAPIISSATDSEFSHFPADDDENFIPFEQTQVSKFGPISRLNKARSDYNAAVQATADLTRPTFSIASATRYCSELGLINSLSTSNCYTSGMIPGMAQSRPVEKLGGEPAVKPTALENRSIWEQSPSPSYQNIAQLMVGAAGAVSNNEKLAYQLQAVELEISLKTGRKPEPVSKMIQAAVGPYPPVTTPGVESKGMMGTMGTGHVTACLRNMELGSDVKADERFADWNGVSK</sequence>
<dbReference type="GO" id="GO:0006511">
    <property type="term" value="P:ubiquitin-dependent protein catabolic process"/>
    <property type="evidence" value="ECO:0007669"/>
    <property type="project" value="TreeGrafter"/>
</dbReference>
<dbReference type="GO" id="GO:0000288">
    <property type="term" value="P:nuclear-transcribed mRNA catabolic process, deadenylation-dependent decay"/>
    <property type="evidence" value="ECO:0007669"/>
    <property type="project" value="TreeGrafter"/>
</dbReference>
<evidence type="ECO:0000259" key="10">
    <source>
        <dbReference type="PROSITE" id="PS50103"/>
    </source>
</evidence>
<feature type="compositionally biased region" description="Polar residues" evidence="9">
    <location>
        <begin position="142"/>
        <end position="151"/>
    </location>
</feature>
<evidence type="ECO:0000256" key="9">
    <source>
        <dbReference type="SAM" id="MobiDB-lite"/>
    </source>
</evidence>
<feature type="region of interest" description="Disordered" evidence="9">
    <location>
        <begin position="644"/>
        <end position="666"/>
    </location>
</feature>
<feature type="region of interest" description="Disordered" evidence="9">
    <location>
        <begin position="95"/>
        <end position="151"/>
    </location>
</feature>
<dbReference type="InterPro" id="IPR048575">
    <property type="entry name" value="Roquin_1_2-like_ROQ"/>
</dbReference>
<dbReference type="PANTHER" id="PTHR13139:SF54">
    <property type="entry name" value="RING-TYPE E3 UBIQUITIN TRANSFERASE"/>
    <property type="match status" value="1"/>
</dbReference>
<dbReference type="GO" id="GO:0010494">
    <property type="term" value="C:cytoplasmic stress granule"/>
    <property type="evidence" value="ECO:0007669"/>
    <property type="project" value="TreeGrafter"/>
</dbReference>
<feature type="region of interest" description="Disordered" evidence="9">
    <location>
        <begin position="699"/>
        <end position="721"/>
    </location>
</feature>
<proteinExistence type="predicted"/>
<reference evidence="11" key="1">
    <citation type="journal article" date="2023" name="G3 (Bethesda)">
        <title>A reference genome for the long-term kleptoplast-retaining sea slug Elysia crispata morphotype clarki.</title>
        <authorList>
            <person name="Eastman K.E."/>
            <person name="Pendleton A.L."/>
            <person name="Shaikh M.A."/>
            <person name="Suttiyut T."/>
            <person name="Ogas R."/>
            <person name="Tomko P."/>
            <person name="Gavelis G."/>
            <person name="Widhalm J.R."/>
            <person name="Wisecaver J.H."/>
        </authorList>
    </citation>
    <scope>NUCLEOTIDE SEQUENCE</scope>
    <source>
        <strain evidence="11">ECLA1</strain>
    </source>
</reference>
<dbReference type="EC" id="2.3.2.27" evidence="2"/>
<gene>
    <name evidence="11" type="ORF">RRG08_017249</name>
</gene>
<dbReference type="Pfam" id="PF00642">
    <property type="entry name" value="zf-CCCH"/>
    <property type="match status" value="1"/>
</dbReference>
<comment type="caution">
    <text evidence="11">The sequence shown here is derived from an EMBL/GenBank/DDBJ whole genome shotgun (WGS) entry which is preliminary data.</text>
</comment>
<dbReference type="Gene3D" id="1.20.120.1790">
    <property type="match status" value="1"/>
</dbReference>
<feature type="compositionally biased region" description="Polar residues" evidence="9">
    <location>
        <begin position="699"/>
        <end position="708"/>
    </location>
</feature>
<feature type="coiled-coil region" evidence="8">
    <location>
        <begin position="328"/>
        <end position="355"/>
    </location>
</feature>
<dbReference type="PANTHER" id="PTHR13139">
    <property type="entry name" value="RING FINGER AND CCCH-TYPE ZINC FINGER DOMAIN-CONTAINING PROTEIN"/>
    <property type="match status" value="1"/>
</dbReference>
<dbReference type="Pfam" id="PF21206">
    <property type="entry name" value="Roquin_1_2-like_ROQ"/>
    <property type="match status" value="1"/>
</dbReference>
<dbReference type="GO" id="GO:0008270">
    <property type="term" value="F:zinc ion binding"/>
    <property type="evidence" value="ECO:0007669"/>
    <property type="project" value="UniProtKB-KW"/>
</dbReference>
<dbReference type="Pfam" id="PF18386">
    <property type="entry name" value="ROQ_II"/>
    <property type="match status" value="1"/>
</dbReference>
<dbReference type="GO" id="GO:0003725">
    <property type="term" value="F:double-stranded RNA binding"/>
    <property type="evidence" value="ECO:0007669"/>
    <property type="project" value="TreeGrafter"/>
</dbReference>
<feature type="region of interest" description="Disordered" evidence="9">
    <location>
        <begin position="530"/>
        <end position="554"/>
    </location>
</feature>
<dbReference type="SMART" id="SM00356">
    <property type="entry name" value="ZnF_C3H1"/>
    <property type="match status" value="1"/>
</dbReference>
<dbReference type="SUPFAM" id="SSF90229">
    <property type="entry name" value="CCCH zinc finger"/>
    <property type="match status" value="1"/>
</dbReference>
<dbReference type="Gene3D" id="4.10.1000.10">
    <property type="entry name" value="Zinc finger, CCCH-type"/>
    <property type="match status" value="1"/>
</dbReference>
<dbReference type="InterPro" id="IPR041523">
    <property type="entry name" value="ROQ_II"/>
</dbReference>
<dbReference type="FunFam" id="1.20.120.1790:FF:000001">
    <property type="entry name" value="roquin-1 isoform X1"/>
    <property type="match status" value="1"/>
</dbReference>
<organism evidence="11 12">
    <name type="scientific">Elysia crispata</name>
    <name type="common">lettuce slug</name>
    <dbReference type="NCBI Taxonomy" id="231223"/>
    <lineage>
        <taxon>Eukaryota</taxon>
        <taxon>Metazoa</taxon>
        <taxon>Spiralia</taxon>
        <taxon>Lophotrochozoa</taxon>
        <taxon>Mollusca</taxon>
        <taxon>Gastropoda</taxon>
        <taxon>Heterobranchia</taxon>
        <taxon>Euthyneura</taxon>
        <taxon>Panpulmonata</taxon>
        <taxon>Sacoglossa</taxon>
        <taxon>Placobranchoidea</taxon>
        <taxon>Plakobranchidae</taxon>
        <taxon>Elysia</taxon>
    </lineage>
</organism>
<dbReference type="GO" id="GO:0061630">
    <property type="term" value="F:ubiquitin protein ligase activity"/>
    <property type="evidence" value="ECO:0007669"/>
    <property type="project" value="UniProtKB-EC"/>
</dbReference>
<evidence type="ECO:0000313" key="12">
    <source>
        <dbReference type="Proteomes" id="UP001283361"/>
    </source>
</evidence>
<evidence type="ECO:0000256" key="6">
    <source>
        <dbReference type="ARBA" id="ARBA00022833"/>
    </source>
</evidence>
<evidence type="ECO:0000256" key="1">
    <source>
        <dbReference type="ARBA" id="ARBA00000900"/>
    </source>
</evidence>
<keyword evidence="6 7" id="KW-0862">Zinc</keyword>
<evidence type="ECO:0000256" key="4">
    <source>
        <dbReference type="ARBA" id="ARBA00022723"/>
    </source>
</evidence>
<name>A0AAE1CQL2_9GAST</name>
<feature type="compositionally biased region" description="Polar residues" evidence="9">
    <location>
        <begin position="541"/>
        <end position="554"/>
    </location>
</feature>
<keyword evidence="3" id="KW-0808">Transferase</keyword>
<dbReference type="GO" id="GO:0000209">
    <property type="term" value="P:protein polyubiquitination"/>
    <property type="evidence" value="ECO:0007669"/>
    <property type="project" value="TreeGrafter"/>
</dbReference>
<protein>
    <recommendedName>
        <fullName evidence="2">RING-type E3 ubiquitin transferase</fullName>
        <ecNumber evidence="2">2.3.2.27</ecNumber>
    </recommendedName>
</protein>
<feature type="compositionally biased region" description="Polar residues" evidence="9">
    <location>
        <begin position="650"/>
        <end position="665"/>
    </location>
</feature>
<dbReference type="InterPro" id="IPR052249">
    <property type="entry name" value="Roquin_domain"/>
</dbReference>
<keyword evidence="5 7" id="KW-0863">Zinc-finger</keyword>
<keyword evidence="8" id="KW-0175">Coiled coil</keyword>
<dbReference type="GO" id="GO:0003729">
    <property type="term" value="F:mRNA binding"/>
    <property type="evidence" value="ECO:0007669"/>
    <property type="project" value="TreeGrafter"/>
</dbReference>
<dbReference type="InterPro" id="IPR000571">
    <property type="entry name" value="Znf_CCCH"/>
</dbReference>
<evidence type="ECO:0000256" key="5">
    <source>
        <dbReference type="ARBA" id="ARBA00022771"/>
    </source>
</evidence>